<name>A0A918P686_9NEIS</name>
<dbReference type="CDD" id="cd07067">
    <property type="entry name" value="HP_PGM_like"/>
    <property type="match status" value="1"/>
</dbReference>
<dbReference type="Gene3D" id="3.40.50.1240">
    <property type="entry name" value="Phosphoglycerate mutase-like"/>
    <property type="match status" value="1"/>
</dbReference>
<reference evidence="1" key="1">
    <citation type="journal article" date="2014" name="Int. J. Syst. Evol. Microbiol.">
        <title>Complete genome sequence of Corynebacterium casei LMG S-19264T (=DSM 44701T), isolated from a smear-ripened cheese.</title>
        <authorList>
            <consortium name="US DOE Joint Genome Institute (JGI-PGF)"/>
            <person name="Walter F."/>
            <person name="Albersmeier A."/>
            <person name="Kalinowski J."/>
            <person name="Ruckert C."/>
        </authorList>
    </citation>
    <scope>NUCLEOTIDE SEQUENCE</scope>
    <source>
        <strain evidence="1">KCTC 32182</strain>
    </source>
</reference>
<proteinExistence type="predicted"/>
<organism evidence="1 2">
    <name type="scientific">Paludibacterium paludis</name>
    <dbReference type="NCBI Taxonomy" id="1225769"/>
    <lineage>
        <taxon>Bacteria</taxon>
        <taxon>Pseudomonadati</taxon>
        <taxon>Pseudomonadota</taxon>
        <taxon>Betaproteobacteria</taxon>
        <taxon>Neisseriales</taxon>
        <taxon>Chromobacteriaceae</taxon>
        <taxon>Paludibacterium</taxon>
    </lineage>
</organism>
<gene>
    <name evidence="1" type="ORF">GCM10011289_30360</name>
</gene>
<dbReference type="SUPFAM" id="SSF53254">
    <property type="entry name" value="Phosphoglycerate mutase-like"/>
    <property type="match status" value="1"/>
</dbReference>
<protein>
    <recommendedName>
        <fullName evidence="3">Phosphoglycerate mutase</fullName>
    </recommendedName>
</protein>
<keyword evidence="2" id="KW-1185">Reference proteome</keyword>
<evidence type="ECO:0000313" key="2">
    <source>
        <dbReference type="Proteomes" id="UP000645257"/>
    </source>
</evidence>
<dbReference type="GO" id="GO:0016791">
    <property type="term" value="F:phosphatase activity"/>
    <property type="evidence" value="ECO:0007669"/>
    <property type="project" value="TreeGrafter"/>
</dbReference>
<dbReference type="PANTHER" id="PTHR48100">
    <property type="entry name" value="BROAD-SPECIFICITY PHOSPHATASE YOR283W-RELATED"/>
    <property type="match status" value="1"/>
</dbReference>
<dbReference type="EMBL" id="BMYX01000020">
    <property type="protein sequence ID" value="GGY24669.1"/>
    <property type="molecule type" value="Genomic_DNA"/>
</dbReference>
<evidence type="ECO:0008006" key="3">
    <source>
        <dbReference type="Google" id="ProtNLM"/>
    </source>
</evidence>
<dbReference type="InterPro" id="IPR013078">
    <property type="entry name" value="His_Pase_superF_clade-1"/>
</dbReference>
<dbReference type="SMART" id="SM00855">
    <property type="entry name" value="PGAM"/>
    <property type="match status" value="1"/>
</dbReference>
<dbReference type="AlphaFoldDB" id="A0A918P686"/>
<dbReference type="Pfam" id="PF00300">
    <property type="entry name" value="His_Phos_1"/>
    <property type="match status" value="1"/>
</dbReference>
<evidence type="ECO:0000313" key="1">
    <source>
        <dbReference type="EMBL" id="GGY24669.1"/>
    </source>
</evidence>
<dbReference type="Proteomes" id="UP000645257">
    <property type="component" value="Unassembled WGS sequence"/>
</dbReference>
<comment type="caution">
    <text evidence="1">The sequence shown here is derived from an EMBL/GenBank/DDBJ whole genome shotgun (WGS) entry which is preliminary data.</text>
</comment>
<dbReference type="RefSeq" id="WP_189535874.1">
    <property type="nucleotide sequence ID" value="NZ_BMYX01000020.1"/>
</dbReference>
<dbReference type="InterPro" id="IPR050275">
    <property type="entry name" value="PGM_Phosphatase"/>
</dbReference>
<dbReference type="PANTHER" id="PTHR48100:SF1">
    <property type="entry name" value="HISTIDINE PHOSPHATASE FAMILY PROTEIN-RELATED"/>
    <property type="match status" value="1"/>
</dbReference>
<reference evidence="1" key="2">
    <citation type="submission" date="2020-09" db="EMBL/GenBank/DDBJ databases">
        <authorList>
            <person name="Sun Q."/>
            <person name="Kim S."/>
        </authorList>
    </citation>
    <scope>NUCLEOTIDE SEQUENCE</scope>
    <source>
        <strain evidence="1">KCTC 32182</strain>
    </source>
</reference>
<dbReference type="InterPro" id="IPR029033">
    <property type="entry name" value="His_PPase_superfam"/>
</dbReference>
<dbReference type="GO" id="GO:0005737">
    <property type="term" value="C:cytoplasm"/>
    <property type="evidence" value="ECO:0007669"/>
    <property type="project" value="TreeGrafter"/>
</dbReference>
<accession>A0A918P686</accession>
<sequence length="221" mass="24229">MSAGCEPAVRHRFVFIRHAEARCNLQSADARIDSVSPDSPLTATGEEQARLLAAGLPEELVGARVFCSPMRRAVLTAGAIADRHGVPLAVDGRLEELRIASPLRPALDVAAWDSMLERRLAHPRREALPGVETLLAQRERVADFLLDRHAGRGRELSTLVVSHAFTIELAINLLLGQTPRMLARWRLRISNAALHVIENDYVGGPSRLMLVNAKNHLGTLL</sequence>